<dbReference type="EC" id="3.2.1.86" evidence="1"/>
<dbReference type="AlphaFoldDB" id="A0A645DFW5"/>
<name>A0A645DFW5_9ZZZZ</name>
<protein>
    <submittedName>
        <fullName evidence="1">6-phospho-beta-glucosidase GmuD</fullName>
        <ecNumber evidence="1">3.2.1.86</ecNumber>
    </submittedName>
</protein>
<dbReference type="GO" id="GO:0016052">
    <property type="term" value="P:carbohydrate catabolic process"/>
    <property type="evidence" value="ECO:0007669"/>
    <property type="project" value="TreeGrafter"/>
</dbReference>
<keyword evidence="1" id="KW-0378">Hydrolase</keyword>
<gene>
    <name evidence="1" type="primary">gmuD_5</name>
    <name evidence="1" type="ORF">SDC9_135029</name>
</gene>
<proteinExistence type="predicted"/>
<dbReference type="InterPro" id="IPR001360">
    <property type="entry name" value="Glyco_hydro_1"/>
</dbReference>
<dbReference type="PANTHER" id="PTHR10353">
    <property type="entry name" value="GLYCOSYL HYDROLASE"/>
    <property type="match status" value="1"/>
</dbReference>
<sequence length="229" mass="27339">MYDLLYNRIFLDPLVKGEYPDELFDVLAKHAIPFEYSNEELLIIKENTVDYLGINLYFPKRVRSPRYEWNKETPFHPEYYYEEFSLPGRRMNTSRGWEIFPQIMYDMAMRLKSEYGNIPWFVAESGMGIEQEERFADSKGTIQDDYRISYISEHLSSLLDAVHEGANCNGYMLWAFTDCVSPMNAFKNRYGLVRIDLEDDKKRSLKQSGYWYRDLIQSKRLEVVEHTYK</sequence>
<keyword evidence="1" id="KW-0326">Glycosidase</keyword>
<dbReference type="Pfam" id="PF00232">
    <property type="entry name" value="Glyco_hydro_1"/>
    <property type="match status" value="1"/>
</dbReference>
<accession>A0A645DFW5</accession>
<organism evidence="1">
    <name type="scientific">bioreactor metagenome</name>
    <dbReference type="NCBI Taxonomy" id="1076179"/>
    <lineage>
        <taxon>unclassified sequences</taxon>
        <taxon>metagenomes</taxon>
        <taxon>ecological metagenomes</taxon>
    </lineage>
</organism>
<dbReference type="PRINTS" id="PR00131">
    <property type="entry name" value="GLHYDRLASE1"/>
</dbReference>
<dbReference type="InterPro" id="IPR017853">
    <property type="entry name" value="GH"/>
</dbReference>
<dbReference type="GO" id="GO:0008706">
    <property type="term" value="F:6-phospho-beta-glucosidase activity"/>
    <property type="evidence" value="ECO:0007669"/>
    <property type="project" value="UniProtKB-EC"/>
</dbReference>
<dbReference type="PANTHER" id="PTHR10353:SF139">
    <property type="entry name" value="6-PHOSPHO-BETA-GLUCOSIDASE GMUD"/>
    <property type="match status" value="1"/>
</dbReference>
<comment type="caution">
    <text evidence="1">The sequence shown here is derived from an EMBL/GenBank/DDBJ whole genome shotgun (WGS) entry which is preliminary data.</text>
</comment>
<dbReference type="SUPFAM" id="SSF51445">
    <property type="entry name" value="(Trans)glycosidases"/>
    <property type="match status" value="1"/>
</dbReference>
<dbReference type="EMBL" id="VSSQ01035645">
    <property type="protein sequence ID" value="MPM87928.1"/>
    <property type="molecule type" value="Genomic_DNA"/>
</dbReference>
<dbReference type="GO" id="GO:0005829">
    <property type="term" value="C:cytosol"/>
    <property type="evidence" value="ECO:0007669"/>
    <property type="project" value="TreeGrafter"/>
</dbReference>
<dbReference type="Gene3D" id="3.20.20.80">
    <property type="entry name" value="Glycosidases"/>
    <property type="match status" value="1"/>
</dbReference>
<evidence type="ECO:0000313" key="1">
    <source>
        <dbReference type="EMBL" id="MPM87928.1"/>
    </source>
</evidence>
<reference evidence="1" key="1">
    <citation type="submission" date="2019-08" db="EMBL/GenBank/DDBJ databases">
        <authorList>
            <person name="Kucharzyk K."/>
            <person name="Murdoch R.W."/>
            <person name="Higgins S."/>
            <person name="Loffler F."/>
        </authorList>
    </citation>
    <scope>NUCLEOTIDE SEQUENCE</scope>
</reference>